<evidence type="ECO:0000313" key="2">
    <source>
        <dbReference type="Proteomes" id="UP000233293"/>
    </source>
</evidence>
<keyword evidence="2" id="KW-1185">Reference proteome</keyword>
<sequence length="324" mass="35048">MMPEIPVIDIGTGGASALAKSCPEQVTELRLAMRRRFGALGLRLGDVATRSWLRRSENPFLAEFESLAELWNGAGVYILNAMSDFSSTSAAVTDHQGYFRLVRVVDWRVEGAGRNLVLARQRGAAGAFLALTWPGMVGVISAMAKGRFAAALNQPPQAIHRLGKRGDWLINRVELSRHGGLPADHLLRQVFETAPDFVTARQMLCDTPLAASAIFTLVGVKPGEGCVIERTRTEAAVRPGPAAAANHWCQMPLAGHAIGKDSAGRQRAMERLLNYPPARLTWLAPPVLNKDTRVAMVADPLAGTLVAQGWDRCEQVTCPLVLNS</sequence>
<gene>
    <name evidence="1" type="ORF">CWS72_07580</name>
</gene>
<dbReference type="PANTHER" id="PTHR28583:SF1">
    <property type="entry name" value="ACID CERAMIDASE"/>
    <property type="match status" value="1"/>
</dbReference>
<dbReference type="GO" id="GO:0016810">
    <property type="term" value="F:hydrolase activity, acting on carbon-nitrogen (but not peptide) bonds"/>
    <property type="evidence" value="ECO:0007669"/>
    <property type="project" value="TreeGrafter"/>
</dbReference>
<comment type="caution">
    <text evidence="1">The sequence shown here is derived from an EMBL/GenBank/DDBJ whole genome shotgun (WGS) entry which is preliminary data.</text>
</comment>
<organism evidence="1 2">
    <name type="scientific">Telmatospirillum siberiense</name>
    <dbReference type="NCBI Taxonomy" id="382514"/>
    <lineage>
        <taxon>Bacteria</taxon>
        <taxon>Pseudomonadati</taxon>
        <taxon>Pseudomonadota</taxon>
        <taxon>Alphaproteobacteria</taxon>
        <taxon>Rhodospirillales</taxon>
        <taxon>Rhodospirillaceae</taxon>
        <taxon>Telmatospirillum</taxon>
    </lineage>
</organism>
<evidence type="ECO:0000313" key="1">
    <source>
        <dbReference type="EMBL" id="PKU25064.1"/>
    </source>
</evidence>
<reference evidence="2" key="1">
    <citation type="submission" date="2017-12" db="EMBL/GenBank/DDBJ databases">
        <title>Draft genome sequence of Telmatospirillum siberiense 26-4b1T, an acidotolerant peatland alphaproteobacterium potentially involved in sulfur cycling.</title>
        <authorList>
            <person name="Hausmann B."/>
            <person name="Pjevac P."/>
            <person name="Schreck K."/>
            <person name="Herbold C.W."/>
            <person name="Daims H."/>
            <person name="Wagner M."/>
            <person name="Pester M."/>
            <person name="Loy A."/>
        </authorList>
    </citation>
    <scope>NUCLEOTIDE SEQUENCE [LARGE SCALE GENOMIC DNA]</scope>
    <source>
        <strain evidence="2">26-4b1</strain>
    </source>
</reference>
<dbReference type="AlphaFoldDB" id="A0A2N3PXD1"/>
<accession>A0A2N3PXD1</accession>
<name>A0A2N3PXD1_9PROT</name>
<dbReference type="Gene3D" id="3.60.60.10">
    <property type="entry name" value="Penicillin V Acylase, Chain A"/>
    <property type="match status" value="1"/>
</dbReference>
<dbReference type="PANTHER" id="PTHR28583">
    <property type="entry name" value="ACID AMIDASE"/>
    <property type="match status" value="1"/>
</dbReference>
<dbReference type="RefSeq" id="WP_101249991.1">
    <property type="nucleotide sequence ID" value="NZ_PIUM01000006.1"/>
</dbReference>
<dbReference type="Proteomes" id="UP000233293">
    <property type="component" value="Unassembled WGS sequence"/>
</dbReference>
<proteinExistence type="predicted"/>
<dbReference type="OrthoDB" id="7325338at2"/>
<dbReference type="EMBL" id="PIUM01000006">
    <property type="protein sequence ID" value="PKU25064.1"/>
    <property type="molecule type" value="Genomic_DNA"/>
</dbReference>
<protein>
    <submittedName>
        <fullName evidence="1">Uncharacterized protein</fullName>
    </submittedName>
</protein>